<reference evidence="5 6" key="1">
    <citation type="submission" date="2018-09" db="EMBL/GenBank/DDBJ databases">
        <title>Cohnella cavernae sp. nov., isolated from a karst cave.</title>
        <authorList>
            <person name="Zhu H."/>
        </authorList>
    </citation>
    <scope>NUCLEOTIDE SEQUENCE [LARGE SCALE GENOMIC DNA]</scope>
    <source>
        <strain evidence="5 6">K2E09-144</strain>
    </source>
</reference>
<dbReference type="PROSITE" id="PS51118">
    <property type="entry name" value="HTH_HXLR"/>
    <property type="match status" value="1"/>
</dbReference>
<evidence type="ECO:0000313" key="6">
    <source>
        <dbReference type="Proteomes" id="UP000266340"/>
    </source>
</evidence>
<keyword evidence="3" id="KW-0804">Transcription</keyword>
<evidence type="ECO:0000256" key="2">
    <source>
        <dbReference type="ARBA" id="ARBA00023125"/>
    </source>
</evidence>
<dbReference type="InterPro" id="IPR002577">
    <property type="entry name" value="HTH_HxlR"/>
</dbReference>
<dbReference type="SUPFAM" id="SSF46785">
    <property type="entry name" value="Winged helix' DNA-binding domain"/>
    <property type="match status" value="1"/>
</dbReference>
<gene>
    <name evidence="5" type="ORF">D3H35_05810</name>
</gene>
<keyword evidence="6" id="KW-1185">Reference proteome</keyword>
<dbReference type="Proteomes" id="UP000266340">
    <property type="component" value="Unassembled WGS sequence"/>
</dbReference>
<organism evidence="5 6">
    <name type="scientific">Cohnella faecalis</name>
    <dbReference type="NCBI Taxonomy" id="2315694"/>
    <lineage>
        <taxon>Bacteria</taxon>
        <taxon>Bacillati</taxon>
        <taxon>Bacillota</taxon>
        <taxon>Bacilli</taxon>
        <taxon>Bacillales</taxon>
        <taxon>Paenibacillaceae</taxon>
        <taxon>Cohnella</taxon>
    </lineage>
</organism>
<dbReference type="EMBL" id="QXJM01000026">
    <property type="protein sequence ID" value="RIE04520.1"/>
    <property type="molecule type" value="Genomic_DNA"/>
</dbReference>
<feature type="domain" description="HTH hxlR-type" evidence="4">
    <location>
        <begin position="7"/>
        <end position="106"/>
    </location>
</feature>
<dbReference type="PANTHER" id="PTHR33204">
    <property type="entry name" value="TRANSCRIPTIONAL REGULATOR, MARR FAMILY"/>
    <property type="match status" value="1"/>
</dbReference>
<proteinExistence type="predicted"/>
<dbReference type="InterPro" id="IPR036390">
    <property type="entry name" value="WH_DNA-bd_sf"/>
</dbReference>
<dbReference type="Gene3D" id="1.10.10.10">
    <property type="entry name" value="Winged helix-like DNA-binding domain superfamily/Winged helix DNA-binding domain"/>
    <property type="match status" value="1"/>
</dbReference>
<keyword evidence="1" id="KW-0805">Transcription regulation</keyword>
<dbReference type="Pfam" id="PF01638">
    <property type="entry name" value="HxlR"/>
    <property type="match status" value="1"/>
</dbReference>
<name>A0A398CQT2_9BACL</name>
<dbReference type="AlphaFoldDB" id="A0A398CQT2"/>
<accession>A0A398CQT2</accession>
<evidence type="ECO:0000259" key="4">
    <source>
        <dbReference type="PROSITE" id="PS51118"/>
    </source>
</evidence>
<evidence type="ECO:0000256" key="1">
    <source>
        <dbReference type="ARBA" id="ARBA00023015"/>
    </source>
</evidence>
<dbReference type="InterPro" id="IPR036388">
    <property type="entry name" value="WH-like_DNA-bd_sf"/>
</dbReference>
<protein>
    <submittedName>
        <fullName evidence="5">Transcriptional regulator</fullName>
    </submittedName>
</protein>
<dbReference type="OrthoDB" id="9800966at2"/>
<dbReference type="GO" id="GO:0003677">
    <property type="term" value="F:DNA binding"/>
    <property type="evidence" value="ECO:0007669"/>
    <property type="project" value="UniProtKB-KW"/>
</dbReference>
<evidence type="ECO:0000313" key="5">
    <source>
        <dbReference type="EMBL" id="RIE04520.1"/>
    </source>
</evidence>
<dbReference type="RefSeq" id="WP_119148188.1">
    <property type="nucleotide sequence ID" value="NZ_QXJM01000026.1"/>
</dbReference>
<dbReference type="PANTHER" id="PTHR33204:SF37">
    <property type="entry name" value="HTH-TYPE TRANSCRIPTIONAL REGULATOR YODB"/>
    <property type="match status" value="1"/>
</dbReference>
<evidence type="ECO:0000256" key="3">
    <source>
        <dbReference type="ARBA" id="ARBA00023163"/>
    </source>
</evidence>
<sequence length="120" mass="13668">MDYSKMCPKYESAADLLGKKWTGLIIRVLLGGPKRFKDIKGQIPDMSDKMLTDRMKELESLGILTRTVYPEMPVRIEYELTEKGRGLEEVIQSIQNWARNGCSTKPKRPFTGTAFLLANL</sequence>
<comment type="caution">
    <text evidence="5">The sequence shown here is derived from an EMBL/GenBank/DDBJ whole genome shotgun (WGS) entry which is preliminary data.</text>
</comment>
<keyword evidence="2" id="KW-0238">DNA-binding</keyword>